<keyword evidence="1" id="KW-0812">Transmembrane</keyword>
<evidence type="ECO:0000313" key="3">
    <source>
        <dbReference type="Proteomes" id="UP001216253"/>
    </source>
</evidence>
<sequence>MIERIADIHKLSTEREQPGAASMEMVMTALAATLFLFAGLLSIAVSVSTLRQEGRIALGLRRALAQCPQASEVRIVVTDIRAAAPLRSAAKAEIRRLAVGTRPVRPARLAA</sequence>
<keyword evidence="3" id="KW-1185">Reference proteome</keyword>
<evidence type="ECO:0000256" key="1">
    <source>
        <dbReference type="SAM" id="Phobius"/>
    </source>
</evidence>
<evidence type="ECO:0000313" key="2">
    <source>
        <dbReference type="EMBL" id="MDE8652080.1"/>
    </source>
</evidence>
<protein>
    <submittedName>
        <fullName evidence="2">Uncharacterized protein</fullName>
    </submittedName>
</protein>
<keyword evidence="1" id="KW-1133">Transmembrane helix</keyword>
<gene>
    <name evidence="2" type="ORF">PYV00_10150</name>
</gene>
<reference evidence="2 3" key="1">
    <citation type="submission" date="2023-03" db="EMBL/GenBank/DDBJ databases">
        <title>NovoSphingobium album sp. nov. isolated from polycyclic aromatic hydrocarbons- and heavy-metal polluted soil.</title>
        <authorList>
            <person name="Liu Z."/>
            <person name="Wang K."/>
        </authorList>
    </citation>
    <scope>NUCLEOTIDE SEQUENCE [LARGE SCALE GENOMIC DNA]</scope>
    <source>
        <strain evidence="2 3">H3SJ31-1</strain>
    </source>
</reference>
<name>A0ABT5WPX8_9SPHN</name>
<accession>A0ABT5WPX8</accession>
<dbReference type="EMBL" id="JARESE010000028">
    <property type="protein sequence ID" value="MDE8652080.1"/>
    <property type="molecule type" value="Genomic_DNA"/>
</dbReference>
<organism evidence="2 3">
    <name type="scientific">Novosphingobium album</name>
    <name type="common">ex Liu et al. 2023</name>
    <dbReference type="NCBI Taxonomy" id="3031130"/>
    <lineage>
        <taxon>Bacteria</taxon>
        <taxon>Pseudomonadati</taxon>
        <taxon>Pseudomonadota</taxon>
        <taxon>Alphaproteobacteria</taxon>
        <taxon>Sphingomonadales</taxon>
        <taxon>Sphingomonadaceae</taxon>
        <taxon>Novosphingobium</taxon>
    </lineage>
</organism>
<dbReference type="Proteomes" id="UP001216253">
    <property type="component" value="Unassembled WGS sequence"/>
</dbReference>
<proteinExistence type="predicted"/>
<feature type="transmembrane region" description="Helical" evidence="1">
    <location>
        <begin position="25"/>
        <end position="47"/>
    </location>
</feature>
<keyword evidence="1" id="KW-0472">Membrane</keyword>
<comment type="caution">
    <text evidence="2">The sequence shown here is derived from an EMBL/GenBank/DDBJ whole genome shotgun (WGS) entry which is preliminary data.</text>
</comment>